<accession>A0AAN6TUJ3</accession>
<organism evidence="2 3">
    <name type="scientific">Parathielavia appendiculata</name>
    <dbReference type="NCBI Taxonomy" id="2587402"/>
    <lineage>
        <taxon>Eukaryota</taxon>
        <taxon>Fungi</taxon>
        <taxon>Dikarya</taxon>
        <taxon>Ascomycota</taxon>
        <taxon>Pezizomycotina</taxon>
        <taxon>Sordariomycetes</taxon>
        <taxon>Sordariomycetidae</taxon>
        <taxon>Sordariales</taxon>
        <taxon>Chaetomiaceae</taxon>
        <taxon>Parathielavia</taxon>
    </lineage>
</organism>
<proteinExistence type="predicted"/>
<dbReference type="Proteomes" id="UP001302602">
    <property type="component" value="Unassembled WGS sequence"/>
</dbReference>
<dbReference type="GeneID" id="87830274"/>
<reference evidence="2" key="2">
    <citation type="submission" date="2023-05" db="EMBL/GenBank/DDBJ databases">
        <authorList>
            <consortium name="Lawrence Berkeley National Laboratory"/>
            <person name="Steindorff A."/>
            <person name="Hensen N."/>
            <person name="Bonometti L."/>
            <person name="Westerberg I."/>
            <person name="Brannstrom I.O."/>
            <person name="Guillou S."/>
            <person name="Cros-Aarteil S."/>
            <person name="Calhoun S."/>
            <person name="Haridas S."/>
            <person name="Kuo A."/>
            <person name="Mondo S."/>
            <person name="Pangilinan J."/>
            <person name="Riley R."/>
            <person name="Labutti K."/>
            <person name="Andreopoulos B."/>
            <person name="Lipzen A."/>
            <person name="Chen C."/>
            <person name="Yanf M."/>
            <person name="Daum C."/>
            <person name="Ng V."/>
            <person name="Clum A."/>
            <person name="Ohm R."/>
            <person name="Martin F."/>
            <person name="Silar P."/>
            <person name="Natvig D."/>
            <person name="Lalanne C."/>
            <person name="Gautier V."/>
            <person name="Ament-Velasquez S.L."/>
            <person name="Kruys A."/>
            <person name="Hutchinson M.I."/>
            <person name="Powell A.J."/>
            <person name="Barry K."/>
            <person name="Miller A.N."/>
            <person name="Grigoriev I.V."/>
            <person name="Debuchy R."/>
            <person name="Gladieux P."/>
            <person name="Thoren M.H."/>
            <person name="Johannesson H."/>
        </authorList>
    </citation>
    <scope>NUCLEOTIDE SEQUENCE</scope>
    <source>
        <strain evidence="2">CBS 731.68</strain>
    </source>
</reference>
<name>A0AAN6TUJ3_9PEZI</name>
<sequence length="281" mass="31312">MHPSQKNSPRLRREAHSHAARTAHARVRRIQVARYTALKSALQKKASPTTPPKVTVSPTQNWNLASQHPSSVPAFISSAFEHEPLASFLRLLTSREHYLFNYYMRVVSPAICDRCPILNGLGIEHRRRVRDNWAILSSTDLEILRGTLLSACRWLSMVQQETEYAELAIEYKLRLVRDLQGTIRTGGLLSSRTAVSKALVLACDEITIRDMSMAATHLAGALQIIRVAGGIKVLELSGLVLFLLSSCVHGKKLLNSDPPIEIPCGTEFLNRMGLLANYILQ</sequence>
<feature type="region of interest" description="Disordered" evidence="1">
    <location>
        <begin position="1"/>
        <end position="25"/>
    </location>
</feature>
<gene>
    <name evidence="2" type="ORF">N657DRAFT_648380</name>
</gene>
<feature type="region of interest" description="Disordered" evidence="1">
    <location>
        <begin position="41"/>
        <end position="61"/>
    </location>
</feature>
<comment type="caution">
    <text evidence="2">The sequence shown here is derived from an EMBL/GenBank/DDBJ whole genome shotgun (WGS) entry which is preliminary data.</text>
</comment>
<dbReference type="RefSeq" id="XP_062644774.1">
    <property type="nucleotide sequence ID" value="XM_062793505.1"/>
</dbReference>
<dbReference type="EMBL" id="MU853235">
    <property type="protein sequence ID" value="KAK4121003.1"/>
    <property type="molecule type" value="Genomic_DNA"/>
</dbReference>
<evidence type="ECO:0000313" key="3">
    <source>
        <dbReference type="Proteomes" id="UP001302602"/>
    </source>
</evidence>
<evidence type="ECO:0000313" key="2">
    <source>
        <dbReference type="EMBL" id="KAK4121003.1"/>
    </source>
</evidence>
<dbReference type="AlphaFoldDB" id="A0AAN6TUJ3"/>
<evidence type="ECO:0000256" key="1">
    <source>
        <dbReference type="SAM" id="MobiDB-lite"/>
    </source>
</evidence>
<keyword evidence="3" id="KW-1185">Reference proteome</keyword>
<reference evidence="2" key="1">
    <citation type="journal article" date="2023" name="Mol. Phylogenet. Evol.">
        <title>Genome-scale phylogeny and comparative genomics of the fungal order Sordariales.</title>
        <authorList>
            <person name="Hensen N."/>
            <person name="Bonometti L."/>
            <person name="Westerberg I."/>
            <person name="Brannstrom I.O."/>
            <person name="Guillou S."/>
            <person name="Cros-Aarteil S."/>
            <person name="Calhoun S."/>
            <person name="Haridas S."/>
            <person name="Kuo A."/>
            <person name="Mondo S."/>
            <person name="Pangilinan J."/>
            <person name="Riley R."/>
            <person name="LaButti K."/>
            <person name="Andreopoulos B."/>
            <person name="Lipzen A."/>
            <person name="Chen C."/>
            <person name="Yan M."/>
            <person name="Daum C."/>
            <person name="Ng V."/>
            <person name="Clum A."/>
            <person name="Steindorff A."/>
            <person name="Ohm R.A."/>
            <person name="Martin F."/>
            <person name="Silar P."/>
            <person name="Natvig D.O."/>
            <person name="Lalanne C."/>
            <person name="Gautier V."/>
            <person name="Ament-Velasquez S.L."/>
            <person name="Kruys A."/>
            <person name="Hutchinson M.I."/>
            <person name="Powell A.J."/>
            <person name="Barry K."/>
            <person name="Miller A.N."/>
            <person name="Grigoriev I.V."/>
            <person name="Debuchy R."/>
            <person name="Gladieux P."/>
            <person name="Hiltunen Thoren M."/>
            <person name="Johannesson H."/>
        </authorList>
    </citation>
    <scope>NUCLEOTIDE SEQUENCE</scope>
    <source>
        <strain evidence="2">CBS 731.68</strain>
    </source>
</reference>
<protein>
    <submittedName>
        <fullName evidence="2">Uncharacterized protein</fullName>
    </submittedName>
</protein>